<evidence type="ECO:0000313" key="3">
    <source>
        <dbReference type="Proteomes" id="UP000799302"/>
    </source>
</evidence>
<reference evidence="2" key="1">
    <citation type="journal article" date="2020" name="Stud. Mycol.">
        <title>101 Dothideomycetes genomes: a test case for predicting lifestyles and emergence of pathogens.</title>
        <authorList>
            <person name="Haridas S."/>
            <person name="Albert R."/>
            <person name="Binder M."/>
            <person name="Bloem J."/>
            <person name="Labutti K."/>
            <person name="Salamov A."/>
            <person name="Andreopoulos B."/>
            <person name="Baker S."/>
            <person name="Barry K."/>
            <person name="Bills G."/>
            <person name="Bluhm B."/>
            <person name="Cannon C."/>
            <person name="Castanera R."/>
            <person name="Culley D."/>
            <person name="Daum C."/>
            <person name="Ezra D."/>
            <person name="Gonzalez J."/>
            <person name="Henrissat B."/>
            <person name="Kuo A."/>
            <person name="Liang C."/>
            <person name="Lipzen A."/>
            <person name="Lutzoni F."/>
            <person name="Magnuson J."/>
            <person name="Mondo S."/>
            <person name="Nolan M."/>
            <person name="Ohm R."/>
            <person name="Pangilinan J."/>
            <person name="Park H.-J."/>
            <person name="Ramirez L."/>
            <person name="Alfaro M."/>
            <person name="Sun H."/>
            <person name="Tritt A."/>
            <person name="Yoshinaga Y."/>
            <person name="Zwiers L.-H."/>
            <person name="Turgeon B."/>
            <person name="Goodwin S."/>
            <person name="Spatafora J."/>
            <person name="Crous P."/>
            <person name="Grigoriev I."/>
        </authorList>
    </citation>
    <scope>NUCLEOTIDE SEQUENCE</scope>
    <source>
        <strain evidence="2">CBS 115976</strain>
    </source>
</reference>
<keyword evidence="1" id="KW-0472">Membrane</keyword>
<organism evidence="2 3">
    <name type="scientific">Microthyrium microscopicum</name>
    <dbReference type="NCBI Taxonomy" id="703497"/>
    <lineage>
        <taxon>Eukaryota</taxon>
        <taxon>Fungi</taxon>
        <taxon>Dikarya</taxon>
        <taxon>Ascomycota</taxon>
        <taxon>Pezizomycotina</taxon>
        <taxon>Dothideomycetes</taxon>
        <taxon>Dothideomycetes incertae sedis</taxon>
        <taxon>Microthyriales</taxon>
        <taxon>Microthyriaceae</taxon>
        <taxon>Microthyrium</taxon>
    </lineage>
</organism>
<dbReference type="EMBL" id="MU004231">
    <property type="protein sequence ID" value="KAF2673200.1"/>
    <property type="molecule type" value="Genomic_DNA"/>
</dbReference>
<name>A0A6A6UN41_9PEZI</name>
<sequence>MYCLNIPIVSMAFLAAVAAAVPVMSGLTAKRDGYPLSVEKRQGIFSAGNMNSWLEANERRDIHEKRDPINPTIEHMLEQIE</sequence>
<keyword evidence="1" id="KW-1133">Transmembrane helix</keyword>
<dbReference type="AlphaFoldDB" id="A0A6A6UN41"/>
<keyword evidence="3" id="KW-1185">Reference proteome</keyword>
<evidence type="ECO:0000313" key="2">
    <source>
        <dbReference type="EMBL" id="KAF2673200.1"/>
    </source>
</evidence>
<keyword evidence="1" id="KW-0812">Transmembrane</keyword>
<feature type="transmembrane region" description="Helical" evidence="1">
    <location>
        <begin position="6"/>
        <end position="27"/>
    </location>
</feature>
<proteinExistence type="predicted"/>
<evidence type="ECO:0000256" key="1">
    <source>
        <dbReference type="SAM" id="Phobius"/>
    </source>
</evidence>
<gene>
    <name evidence="2" type="ORF">BT63DRAFT_475744</name>
</gene>
<protein>
    <submittedName>
        <fullName evidence="2">Uncharacterized protein</fullName>
    </submittedName>
</protein>
<dbReference type="Proteomes" id="UP000799302">
    <property type="component" value="Unassembled WGS sequence"/>
</dbReference>
<accession>A0A6A6UN41</accession>